<dbReference type="Proteomes" id="UP001054889">
    <property type="component" value="Unassembled WGS sequence"/>
</dbReference>
<reference evidence="1" key="1">
    <citation type="journal article" date="2018" name="DNA Res.">
        <title>Multiple hybrid de novo genome assembly of finger millet, an orphan allotetraploid crop.</title>
        <authorList>
            <person name="Hatakeyama M."/>
            <person name="Aluri S."/>
            <person name="Balachadran M.T."/>
            <person name="Sivarajan S.R."/>
            <person name="Patrignani A."/>
            <person name="Gruter S."/>
            <person name="Poveda L."/>
            <person name="Shimizu-Inatsugi R."/>
            <person name="Baeten J."/>
            <person name="Francoijs K.J."/>
            <person name="Nataraja K.N."/>
            <person name="Reddy Y.A.N."/>
            <person name="Phadnis S."/>
            <person name="Ravikumar R.L."/>
            <person name="Schlapbach R."/>
            <person name="Sreeman S.M."/>
            <person name="Shimizu K.K."/>
        </authorList>
    </citation>
    <scope>NUCLEOTIDE SEQUENCE</scope>
</reference>
<evidence type="ECO:0000313" key="2">
    <source>
        <dbReference type="Proteomes" id="UP001054889"/>
    </source>
</evidence>
<reference evidence="1" key="2">
    <citation type="submission" date="2021-12" db="EMBL/GenBank/DDBJ databases">
        <title>Resequencing data analysis of finger millet.</title>
        <authorList>
            <person name="Hatakeyama M."/>
            <person name="Aluri S."/>
            <person name="Balachadran M.T."/>
            <person name="Sivarajan S.R."/>
            <person name="Poveda L."/>
            <person name="Shimizu-Inatsugi R."/>
            <person name="Schlapbach R."/>
            <person name="Sreeman S.M."/>
            <person name="Shimizu K.K."/>
        </authorList>
    </citation>
    <scope>NUCLEOTIDE SEQUENCE</scope>
</reference>
<protein>
    <submittedName>
        <fullName evidence="1">Uncharacterized protein</fullName>
    </submittedName>
</protein>
<sequence length="158" mass="17243">MSALPLPQGIQAQLDSRRRGFLWTSTDKVSGAQCLVAWERVWQPKEAGGIGIKQLGTQNQCLLLKLLHRLHHPDGSSWTLWARQNVCLATLAGDVQGTHWAALRALLPTYRQITSVSVATTGQHTSGKTTGLMAPHYLKPSQPFIATPPAPTSRCVTQ</sequence>
<evidence type="ECO:0000313" key="1">
    <source>
        <dbReference type="EMBL" id="GJM97308.1"/>
    </source>
</evidence>
<name>A0AAV5CG86_ELECO</name>
<proteinExistence type="predicted"/>
<accession>A0AAV5CG86</accession>
<dbReference type="AlphaFoldDB" id="A0AAV5CG86"/>
<keyword evidence="2" id="KW-1185">Reference proteome</keyword>
<gene>
    <name evidence="1" type="primary">ga14227</name>
    <name evidence="1" type="ORF">PR202_ga14227</name>
</gene>
<organism evidence="1 2">
    <name type="scientific">Eleusine coracana subsp. coracana</name>
    <dbReference type="NCBI Taxonomy" id="191504"/>
    <lineage>
        <taxon>Eukaryota</taxon>
        <taxon>Viridiplantae</taxon>
        <taxon>Streptophyta</taxon>
        <taxon>Embryophyta</taxon>
        <taxon>Tracheophyta</taxon>
        <taxon>Spermatophyta</taxon>
        <taxon>Magnoliopsida</taxon>
        <taxon>Liliopsida</taxon>
        <taxon>Poales</taxon>
        <taxon>Poaceae</taxon>
        <taxon>PACMAD clade</taxon>
        <taxon>Chloridoideae</taxon>
        <taxon>Cynodonteae</taxon>
        <taxon>Eleusininae</taxon>
        <taxon>Eleusine</taxon>
    </lineage>
</organism>
<comment type="caution">
    <text evidence="1">The sequence shown here is derived from an EMBL/GenBank/DDBJ whole genome shotgun (WGS) entry which is preliminary data.</text>
</comment>
<dbReference type="EMBL" id="BQKI01000006">
    <property type="protein sequence ID" value="GJM97308.1"/>
    <property type="molecule type" value="Genomic_DNA"/>
</dbReference>